<dbReference type="Gene3D" id="3.40.250.10">
    <property type="entry name" value="Rhodanese-like domain"/>
    <property type="match status" value="1"/>
</dbReference>
<feature type="domain" description="Rhodanese" evidence="1">
    <location>
        <begin position="22"/>
        <end position="128"/>
    </location>
</feature>
<dbReference type="GO" id="GO:0005737">
    <property type="term" value="C:cytoplasm"/>
    <property type="evidence" value="ECO:0007669"/>
    <property type="project" value="TreeGrafter"/>
</dbReference>
<dbReference type="SMART" id="SM00450">
    <property type="entry name" value="RHOD"/>
    <property type="match status" value="1"/>
</dbReference>
<dbReference type="Pfam" id="PF00581">
    <property type="entry name" value="Rhodanese"/>
    <property type="match status" value="1"/>
</dbReference>
<dbReference type="GeneID" id="66114266"/>
<evidence type="ECO:0000313" key="3">
    <source>
        <dbReference type="Proteomes" id="UP000790833"/>
    </source>
</evidence>
<name>A0A9P8AHT9_9ASCO</name>
<dbReference type="InterPro" id="IPR001763">
    <property type="entry name" value="Rhodanese-like_dom"/>
</dbReference>
<sequence length="133" mass="15704">MLDIIDLKFLAPEVLRNWLTKESKRLIIVDVRDDDFQTGHIRDCFHILSHEFDSYLPQLQQTLLAKDYSDIIFHCALSQVRGPKATLKYLRALNSLREDESRQLDQINVWVLEGGYQAWHRLYGNDNKVTVRF</sequence>
<evidence type="ECO:0000259" key="1">
    <source>
        <dbReference type="PROSITE" id="PS50206"/>
    </source>
</evidence>
<dbReference type="PANTHER" id="PTHR10828:SF38">
    <property type="entry name" value="ARSENICAL-RESISTANCE PROTEIN 2-RELATED"/>
    <property type="match status" value="1"/>
</dbReference>
<comment type="caution">
    <text evidence="2">The sequence shown here is derived from an EMBL/GenBank/DDBJ whole genome shotgun (WGS) entry which is preliminary data.</text>
</comment>
<gene>
    <name evidence="2" type="ORF">KQ657_000892</name>
</gene>
<dbReference type="RefSeq" id="XP_043048686.1">
    <property type="nucleotide sequence ID" value="XM_043191714.1"/>
</dbReference>
<reference evidence="2" key="1">
    <citation type="submission" date="2021-03" db="EMBL/GenBank/DDBJ databases">
        <authorList>
            <person name="Palmer J.M."/>
        </authorList>
    </citation>
    <scope>NUCLEOTIDE SEQUENCE</scope>
    <source>
        <strain evidence="2">ARV_011</strain>
    </source>
</reference>
<dbReference type="InterPro" id="IPR036873">
    <property type="entry name" value="Rhodanese-like_dom_sf"/>
</dbReference>
<dbReference type="AlphaFoldDB" id="A0A9P8AHT9"/>
<dbReference type="SUPFAM" id="SSF52821">
    <property type="entry name" value="Rhodanese/Cell cycle control phosphatase"/>
    <property type="match status" value="1"/>
</dbReference>
<proteinExistence type="predicted"/>
<protein>
    <recommendedName>
        <fullName evidence="1">Rhodanese domain-containing protein</fullName>
    </recommendedName>
</protein>
<dbReference type="PANTHER" id="PTHR10828">
    <property type="entry name" value="M-PHASE INDUCER PHOSPHATASE DUAL SPECIFICITY PHOSPHATASE CDC25"/>
    <property type="match status" value="1"/>
</dbReference>
<dbReference type="PROSITE" id="PS50206">
    <property type="entry name" value="RHODANESE_3"/>
    <property type="match status" value="1"/>
</dbReference>
<organism evidence="2 3">
    <name type="scientific">Scheffersomyces spartinae</name>
    <dbReference type="NCBI Taxonomy" id="45513"/>
    <lineage>
        <taxon>Eukaryota</taxon>
        <taxon>Fungi</taxon>
        <taxon>Dikarya</taxon>
        <taxon>Ascomycota</taxon>
        <taxon>Saccharomycotina</taxon>
        <taxon>Pichiomycetes</taxon>
        <taxon>Debaryomycetaceae</taxon>
        <taxon>Scheffersomyces</taxon>
    </lineage>
</organism>
<dbReference type="Proteomes" id="UP000790833">
    <property type="component" value="Unassembled WGS sequence"/>
</dbReference>
<dbReference type="OrthoDB" id="102559at2759"/>
<dbReference type="EMBL" id="JAHMUF010000013">
    <property type="protein sequence ID" value="KAG7193138.1"/>
    <property type="molecule type" value="Genomic_DNA"/>
</dbReference>
<accession>A0A9P8AHT9</accession>
<dbReference type="GO" id="GO:0004725">
    <property type="term" value="F:protein tyrosine phosphatase activity"/>
    <property type="evidence" value="ECO:0007669"/>
    <property type="project" value="TreeGrafter"/>
</dbReference>
<dbReference type="GO" id="GO:0005634">
    <property type="term" value="C:nucleus"/>
    <property type="evidence" value="ECO:0007669"/>
    <property type="project" value="TreeGrafter"/>
</dbReference>
<keyword evidence="3" id="KW-1185">Reference proteome</keyword>
<evidence type="ECO:0000313" key="2">
    <source>
        <dbReference type="EMBL" id="KAG7193138.1"/>
    </source>
</evidence>